<comment type="caution">
    <text evidence="5">The sequence shown here is derived from an EMBL/GenBank/DDBJ whole genome shotgun (WGS) entry which is preliminary data.</text>
</comment>
<dbReference type="RefSeq" id="WP_309797867.1">
    <property type="nucleotide sequence ID" value="NZ_BAAAHY010000005.1"/>
</dbReference>
<keyword evidence="2 3" id="KW-0808">Transferase</keyword>
<evidence type="ECO:0000313" key="5">
    <source>
        <dbReference type="EMBL" id="MDR6269503.1"/>
    </source>
</evidence>
<dbReference type="PANTHER" id="PTHR11712:SF336">
    <property type="entry name" value="3-OXOACYL-[ACYL-CARRIER-PROTEIN] SYNTHASE, MITOCHONDRIAL"/>
    <property type="match status" value="1"/>
</dbReference>
<gene>
    <name evidence="5" type="ORF">JOE69_001741</name>
</gene>
<dbReference type="PROSITE" id="PS52004">
    <property type="entry name" value="KS3_2"/>
    <property type="match status" value="1"/>
</dbReference>
<evidence type="ECO:0000259" key="4">
    <source>
        <dbReference type="PROSITE" id="PS52004"/>
    </source>
</evidence>
<dbReference type="NCBIfam" id="NF005589">
    <property type="entry name" value="PRK07314.1"/>
    <property type="match status" value="1"/>
</dbReference>
<keyword evidence="5" id="KW-0012">Acyltransferase</keyword>
<dbReference type="Pfam" id="PF00109">
    <property type="entry name" value="ketoacyl-synt"/>
    <property type="match status" value="1"/>
</dbReference>
<dbReference type="InterPro" id="IPR014031">
    <property type="entry name" value="Ketoacyl_synth_C"/>
</dbReference>
<dbReference type="Proteomes" id="UP001185069">
    <property type="component" value="Unassembled WGS sequence"/>
</dbReference>
<accession>A0ABU1JAU3</accession>
<dbReference type="InterPro" id="IPR016039">
    <property type="entry name" value="Thiolase-like"/>
</dbReference>
<protein>
    <submittedName>
        <fullName evidence="5">3-oxoacyl-[acyl-carrier-protein] synthase II</fullName>
        <ecNumber evidence="5">2.3.1.179</ecNumber>
    </submittedName>
</protein>
<dbReference type="InterPro" id="IPR014030">
    <property type="entry name" value="Ketoacyl_synth_N"/>
</dbReference>
<feature type="domain" description="Ketosynthase family 3 (KS3)" evidence="4">
    <location>
        <begin position="4"/>
        <end position="403"/>
    </location>
</feature>
<proteinExistence type="inferred from homology"/>
<dbReference type="SUPFAM" id="SSF53901">
    <property type="entry name" value="Thiolase-like"/>
    <property type="match status" value="2"/>
</dbReference>
<dbReference type="EC" id="2.3.1.179" evidence="5"/>
<dbReference type="InterPro" id="IPR020841">
    <property type="entry name" value="PKS_Beta-ketoAc_synthase_dom"/>
</dbReference>
<evidence type="ECO:0000313" key="6">
    <source>
        <dbReference type="Proteomes" id="UP001185069"/>
    </source>
</evidence>
<dbReference type="CDD" id="cd00834">
    <property type="entry name" value="KAS_I_II"/>
    <property type="match status" value="1"/>
</dbReference>
<keyword evidence="6" id="KW-1185">Reference proteome</keyword>
<dbReference type="InterPro" id="IPR000794">
    <property type="entry name" value="Beta-ketoacyl_synthase"/>
</dbReference>
<evidence type="ECO:0000256" key="2">
    <source>
        <dbReference type="ARBA" id="ARBA00022679"/>
    </source>
</evidence>
<sequence length="404" mass="41648">MAAQERVAITGLGAITPQGGSVAQMWQGMAAGLPGVSRLPEAWAAGLPVQIGGTVPAGFEDRLSVREQRRLDRVEQFALLAGREAWADAGEPEVDPFRLAVVVGTGIGGLTTTLEQEHVRLESGPRRVSPHTVTMLMSNGSAAWLSMDIGAKAGARTTVSACASGSEAIALGREMILAGSADVVLVGGAEACIAPLTVAAFAQMRAMSKRNDDPAAASRPFDADRDGFVLGEGAAMLVLEREAFAKARGATVHGFVDGAMVTSDALDIVAADPQNQARTISAALRSAGVDAQDVGFIHAHATSTPLGDQNEIIALAESIGKAVPVTSTKSMTGHLLGASGALSSVAVLCAMRDGVIPPTTNLDRLDPEIDADVVTSLRQVQSRVAVVNAFGFGGHNATLVFRRD</sequence>
<comment type="similarity">
    <text evidence="1 3">Belongs to the thiolase-like superfamily. Beta-ketoacyl-ACP synthases family.</text>
</comment>
<dbReference type="PANTHER" id="PTHR11712">
    <property type="entry name" value="POLYKETIDE SYNTHASE-RELATED"/>
    <property type="match status" value="1"/>
</dbReference>
<dbReference type="SMART" id="SM00825">
    <property type="entry name" value="PKS_KS"/>
    <property type="match status" value="1"/>
</dbReference>
<reference evidence="5 6" key="1">
    <citation type="submission" date="2023-07" db="EMBL/GenBank/DDBJ databases">
        <title>Sequencing the genomes of 1000 actinobacteria strains.</title>
        <authorList>
            <person name="Klenk H.-P."/>
        </authorList>
    </citation>
    <scope>NUCLEOTIDE SEQUENCE [LARGE SCALE GENOMIC DNA]</scope>
    <source>
        <strain evidence="5 6">DSM 14555</strain>
    </source>
</reference>
<dbReference type="Gene3D" id="3.40.47.10">
    <property type="match status" value="2"/>
</dbReference>
<evidence type="ECO:0000256" key="3">
    <source>
        <dbReference type="RuleBase" id="RU003694"/>
    </source>
</evidence>
<dbReference type="EMBL" id="JAVDQF010000001">
    <property type="protein sequence ID" value="MDR6269503.1"/>
    <property type="molecule type" value="Genomic_DNA"/>
</dbReference>
<dbReference type="Pfam" id="PF02801">
    <property type="entry name" value="Ketoacyl-synt_C"/>
    <property type="match status" value="1"/>
</dbReference>
<organism evidence="5 6">
    <name type="scientific">Arthrobacter russicus</name>
    <dbReference type="NCBI Taxonomy" id="172040"/>
    <lineage>
        <taxon>Bacteria</taxon>
        <taxon>Bacillati</taxon>
        <taxon>Actinomycetota</taxon>
        <taxon>Actinomycetes</taxon>
        <taxon>Micrococcales</taxon>
        <taxon>Micrococcaceae</taxon>
        <taxon>Arthrobacter</taxon>
    </lineage>
</organism>
<dbReference type="GO" id="GO:0004315">
    <property type="term" value="F:3-oxoacyl-[acyl-carrier-protein] synthase activity"/>
    <property type="evidence" value="ECO:0007669"/>
    <property type="project" value="UniProtKB-EC"/>
</dbReference>
<name>A0ABU1JAU3_9MICC</name>
<evidence type="ECO:0000256" key="1">
    <source>
        <dbReference type="ARBA" id="ARBA00008467"/>
    </source>
</evidence>